<dbReference type="EMBL" id="PGCK01000012">
    <property type="protein sequence ID" value="MCD1295964.1"/>
    <property type="molecule type" value="Genomic_DNA"/>
</dbReference>
<dbReference type="InterPro" id="IPR011990">
    <property type="entry name" value="TPR-like_helical_dom_sf"/>
</dbReference>
<dbReference type="AlphaFoldDB" id="A0AAP2W878"/>
<protein>
    <recommendedName>
        <fullName evidence="3">Tetratricopeptide repeat-containing protein</fullName>
    </recommendedName>
</protein>
<dbReference type="SMART" id="SM00028">
    <property type="entry name" value="TPR"/>
    <property type="match status" value="5"/>
</dbReference>
<keyword evidence="2" id="KW-1185">Reference proteome</keyword>
<comment type="caution">
    <text evidence="1">The sequence shown here is derived from an EMBL/GenBank/DDBJ whole genome shotgun (WGS) entry which is preliminary data.</text>
</comment>
<evidence type="ECO:0000313" key="1">
    <source>
        <dbReference type="EMBL" id="MCD1295964.1"/>
    </source>
</evidence>
<accession>A0AAP2W878</accession>
<gene>
    <name evidence="1" type="ORF">CUJ83_13255</name>
</gene>
<sequence length="553" mass="63670">MPSRYLLTQLFGHMDPESQGEINEKINRMTDEDISTLIRKSIEVSFKDVLNDRDIGKLSEVIDKYEPHDFSMTGTRSFRVALEADLYETYKRSSPEIVPDFEDFDCCFNKLIESLSSSLNDIVKHTMDTFSTAGREVHDLNDSIMELRVFPCRDFGELDLNEISKMPAQIELSEYMTDLVSHFNAIKLISDRDASRTIELIDKMMGAPGYLRFLDRRKKYEEVMRLYRIVRNVEQGSKDRSPQKDDLMVSIGIILYNIDPSEKLVSYLASLRPSCASDHLLYMYNAILALNYLLTSRLDLASLHAKNALTRTTDTDKKAYVRILQGCISIKQCDYDKAITSLSEGSGLVKDGRLKALISFYTGVVYFEKKDYAKAIESFEVSLKNVTEPIDLVTIHNNIGSCAVNLGDVYRAEEEFDAMENLAGKLRGKHIHQCRLVSNNYMGIVSRIKGDYSKAMEYYKKTIKMCVRINDSEGIANQLGNMGLVYSYKKDYIRALQLFNACMTYSEKIGYWIGIKFSFWHSYQTMNMDDKREEAQKFRETYVAKYPELKNLF</sequence>
<evidence type="ECO:0000313" key="2">
    <source>
        <dbReference type="Proteomes" id="UP001320159"/>
    </source>
</evidence>
<name>A0AAP2W878_9EURY</name>
<reference evidence="1 2" key="1">
    <citation type="submission" date="2017-11" db="EMBL/GenBank/DDBJ databases">
        <title>Isolation and Characterization of Family Methanocellaceae Species from Potential Methane Hydrate Area Offshore Southwestern Taiwan.</title>
        <authorList>
            <person name="Zhang W.-L."/>
            <person name="Chen W.-C."/>
            <person name="Lai M.-C."/>
            <person name="Chen S.-C."/>
        </authorList>
    </citation>
    <scope>NUCLEOTIDE SEQUENCE [LARGE SCALE GENOMIC DNA]</scope>
    <source>
        <strain evidence="1 2">CWC-04</strain>
    </source>
</reference>
<dbReference type="Proteomes" id="UP001320159">
    <property type="component" value="Unassembled WGS sequence"/>
</dbReference>
<proteinExistence type="predicted"/>
<evidence type="ECO:0008006" key="3">
    <source>
        <dbReference type="Google" id="ProtNLM"/>
    </source>
</evidence>
<dbReference type="InterPro" id="IPR019734">
    <property type="entry name" value="TPR_rpt"/>
</dbReference>
<dbReference type="SUPFAM" id="SSF48452">
    <property type="entry name" value="TPR-like"/>
    <property type="match status" value="2"/>
</dbReference>
<dbReference type="RefSeq" id="WP_230742825.1">
    <property type="nucleotide sequence ID" value="NZ_PGCK01000012.1"/>
</dbReference>
<dbReference type="PANTHER" id="PTHR10098">
    <property type="entry name" value="RAPSYN-RELATED"/>
    <property type="match status" value="1"/>
</dbReference>
<organism evidence="1 2">
    <name type="scientific">Methanooceanicella nereidis</name>
    <dbReference type="NCBI Taxonomy" id="2052831"/>
    <lineage>
        <taxon>Archaea</taxon>
        <taxon>Methanobacteriati</taxon>
        <taxon>Methanobacteriota</taxon>
        <taxon>Stenosarchaea group</taxon>
        <taxon>Methanomicrobia</taxon>
        <taxon>Methanocellales</taxon>
        <taxon>Methanocellaceae</taxon>
        <taxon>Methanooceanicella</taxon>
    </lineage>
</organism>
<dbReference type="Gene3D" id="1.25.40.10">
    <property type="entry name" value="Tetratricopeptide repeat domain"/>
    <property type="match status" value="2"/>
</dbReference>